<feature type="domain" description="DUF1731" evidence="3">
    <location>
        <begin position="254"/>
        <end position="299"/>
    </location>
</feature>
<evidence type="ECO:0000313" key="5">
    <source>
        <dbReference type="Proteomes" id="UP000295706"/>
    </source>
</evidence>
<dbReference type="InterPro" id="IPR013549">
    <property type="entry name" value="DUF1731"/>
</dbReference>
<name>A0A4R4JY39_9BACT</name>
<dbReference type="OrthoDB" id="9801773at2"/>
<dbReference type="InterPro" id="IPR001509">
    <property type="entry name" value="Epimerase_deHydtase"/>
</dbReference>
<dbReference type="Proteomes" id="UP000295706">
    <property type="component" value="Unassembled WGS sequence"/>
</dbReference>
<sequence>MSKKVLITGGSGLIGQRLTDMLLERGYRVAHLSRSGMPKPNISVYEWDIKKGMVDPRALDSMDYLIHLAGAGIADERWTESRKKEIISSRTESIELLARLMKAQEIKPQAFVSSSAIGYYGADTGQQKHTEQSPAGNDFLADVTKKWEDAADAVAALNIRTVKLRTGVVLSEKGGALAKMATPARLGAGAPLGSGTQWMSWIHLDDMCRLFIEALENDSWTGVYNGVSATPVTNTELTHQICKVLGRPQWLPNVPEFALRLAFGEMADVVLGSSYVQNTRVQQSSFRYEFPELTQALVNLLSKK</sequence>
<dbReference type="Gene3D" id="3.40.50.720">
    <property type="entry name" value="NAD(P)-binding Rossmann-like Domain"/>
    <property type="match status" value="1"/>
</dbReference>
<evidence type="ECO:0000313" key="4">
    <source>
        <dbReference type="EMBL" id="TDB59837.1"/>
    </source>
</evidence>
<dbReference type="PANTHER" id="PTHR11092:SF0">
    <property type="entry name" value="EPIMERASE FAMILY PROTEIN SDR39U1"/>
    <property type="match status" value="1"/>
</dbReference>
<feature type="domain" description="NAD-dependent epimerase/dehydratase" evidence="2">
    <location>
        <begin position="5"/>
        <end position="217"/>
    </location>
</feature>
<reference evidence="4 5" key="1">
    <citation type="submission" date="2019-02" db="EMBL/GenBank/DDBJ databases">
        <title>Arundinibacter roseus gen. nov., sp. nov., a new member of the family Cytophagaceae.</title>
        <authorList>
            <person name="Szuroczki S."/>
            <person name="Khayer B."/>
            <person name="Sproer C."/>
            <person name="Toumi M."/>
            <person name="Szabo A."/>
            <person name="Felfoldi T."/>
            <person name="Schumann P."/>
            <person name="Toth E."/>
        </authorList>
    </citation>
    <scope>NUCLEOTIDE SEQUENCE [LARGE SCALE GENOMIC DNA]</scope>
    <source>
        <strain evidence="4 5">DMA-k-7a</strain>
    </source>
</reference>
<proteinExistence type="inferred from homology"/>
<dbReference type="InterPro" id="IPR036291">
    <property type="entry name" value="NAD(P)-bd_dom_sf"/>
</dbReference>
<dbReference type="CDD" id="cd05242">
    <property type="entry name" value="SDR_a8"/>
    <property type="match status" value="1"/>
</dbReference>
<dbReference type="NCBIfam" id="TIGR01777">
    <property type="entry name" value="yfcH"/>
    <property type="match status" value="1"/>
</dbReference>
<evidence type="ECO:0000259" key="2">
    <source>
        <dbReference type="Pfam" id="PF01370"/>
    </source>
</evidence>
<dbReference type="PANTHER" id="PTHR11092">
    <property type="entry name" value="SUGAR NUCLEOTIDE EPIMERASE RELATED"/>
    <property type="match status" value="1"/>
</dbReference>
<evidence type="ECO:0000259" key="3">
    <source>
        <dbReference type="Pfam" id="PF08338"/>
    </source>
</evidence>
<gene>
    <name evidence="4" type="ORF">EZE20_22050</name>
</gene>
<dbReference type="AlphaFoldDB" id="A0A4R4JY39"/>
<keyword evidence="5" id="KW-1185">Reference proteome</keyword>
<dbReference type="SUPFAM" id="SSF51735">
    <property type="entry name" value="NAD(P)-binding Rossmann-fold domains"/>
    <property type="match status" value="1"/>
</dbReference>
<evidence type="ECO:0000256" key="1">
    <source>
        <dbReference type="ARBA" id="ARBA00009353"/>
    </source>
</evidence>
<organism evidence="4 5">
    <name type="scientific">Arundinibacter roseus</name>
    <dbReference type="NCBI Taxonomy" id="2070510"/>
    <lineage>
        <taxon>Bacteria</taxon>
        <taxon>Pseudomonadati</taxon>
        <taxon>Bacteroidota</taxon>
        <taxon>Cytophagia</taxon>
        <taxon>Cytophagales</taxon>
        <taxon>Spirosomataceae</taxon>
        <taxon>Arundinibacter</taxon>
    </lineage>
</organism>
<protein>
    <submittedName>
        <fullName evidence="4">TIGR01777 family protein</fullName>
    </submittedName>
</protein>
<dbReference type="InterPro" id="IPR010099">
    <property type="entry name" value="SDR39U1"/>
</dbReference>
<dbReference type="EMBL" id="SMJU01000019">
    <property type="protein sequence ID" value="TDB59837.1"/>
    <property type="molecule type" value="Genomic_DNA"/>
</dbReference>
<dbReference type="Pfam" id="PF08338">
    <property type="entry name" value="DUF1731"/>
    <property type="match status" value="1"/>
</dbReference>
<dbReference type="Pfam" id="PF01370">
    <property type="entry name" value="Epimerase"/>
    <property type="match status" value="1"/>
</dbReference>
<comment type="caution">
    <text evidence="4">The sequence shown here is derived from an EMBL/GenBank/DDBJ whole genome shotgun (WGS) entry which is preliminary data.</text>
</comment>
<comment type="similarity">
    <text evidence="1">Belongs to the NAD(P)-dependent epimerase/dehydratase family. SDR39U1 subfamily.</text>
</comment>
<dbReference type="RefSeq" id="WP_132121830.1">
    <property type="nucleotide sequence ID" value="NZ_SMJU01000019.1"/>
</dbReference>
<accession>A0A4R4JY39</accession>